<evidence type="ECO:0000259" key="2">
    <source>
        <dbReference type="Pfam" id="PF24847"/>
    </source>
</evidence>
<comment type="caution">
    <text evidence="3">The sequence shown here is derived from an EMBL/GenBank/DDBJ whole genome shotgun (WGS) entry which is preliminary data.</text>
</comment>
<evidence type="ECO:0000256" key="1">
    <source>
        <dbReference type="SAM" id="MobiDB-lite"/>
    </source>
</evidence>
<organism evidence="3 4">
    <name type="scientific">Hibiscus sabdariffa</name>
    <name type="common">roselle</name>
    <dbReference type="NCBI Taxonomy" id="183260"/>
    <lineage>
        <taxon>Eukaryota</taxon>
        <taxon>Viridiplantae</taxon>
        <taxon>Streptophyta</taxon>
        <taxon>Embryophyta</taxon>
        <taxon>Tracheophyta</taxon>
        <taxon>Spermatophyta</taxon>
        <taxon>Magnoliopsida</taxon>
        <taxon>eudicotyledons</taxon>
        <taxon>Gunneridae</taxon>
        <taxon>Pentapetalae</taxon>
        <taxon>rosids</taxon>
        <taxon>malvids</taxon>
        <taxon>Malvales</taxon>
        <taxon>Malvaceae</taxon>
        <taxon>Malvoideae</taxon>
        <taxon>Hibiscus</taxon>
    </lineage>
</organism>
<dbReference type="EMBL" id="JBBPBM010000215">
    <property type="protein sequence ID" value="KAK8500532.1"/>
    <property type="molecule type" value="Genomic_DNA"/>
</dbReference>
<reference evidence="3 4" key="1">
    <citation type="journal article" date="2024" name="G3 (Bethesda)">
        <title>Genome assembly of Hibiscus sabdariffa L. provides insights into metabolisms of medicinal natural products.</title>
        <authorList>
            <person name="Kim T."/>
        </authorList>
    </citation>
    <scope>NUCLEOTIDE SEQUENCE [LARGE SCALE GENOMIC DNA]</scope>
    <source>
        <strain evidence="3">TK-2024</strain>
        <tissue evidence="3">Old leaves</tissue>
    </source>
</reference>
<proteinExistence type="predicted"/>
<feature type="region of interest" description="Disordered" evidence="1">
    <location>
        <begin position="65"/>
        <end position="124"/>
    </location>
</feature>
<dbReference type="InterPro" id="IPR056139">
    <property type="entry name" value="DUF7722"/>
</dbReference>
<feature type="domain" description="DUF7722" evidence="2">
    <location>
        <begin position="34"/>
        <end position="70"/>
    </location>
</feature>
<evidence type="ECO:0000313" key="4">
    <source>
        <dbReference type="Proteomes" id="UP001472677"/>
    </source>
</evidence>
<dbReference type="PANTHER" id="PTHR33513:SF4">
    <property type="entry name" value="GB|AAF04428.1"/>
    <property type="match status" value="1"/>
</dbReference>
<protein>
    <recommendedName>
        <fullName evidence="2">DUF7722 domain-containing protein</fullName>
    </recommendedName>
</protein>
<keyword evidence="4" id="KW-1185">Reference proteome</keyword>
<gene>
    <name evidence="3" type="ORF">V6N12_037788</name>
</gene>
<evidence type="ECO:0000313" key="3">
    <source>
        <dbReference type="EMBL" id="KAK8500532.1"/>
    </source>
</evidence>
<sequence>MMMMSEKRCPRALDMANGSHQQDECCYFQMPLHYPRYKKSDYENMPEARLDCLLRQYGLPVIGDVEHKRKTEGPNEAGGMGKIAGRLGPAPENKTTGTVMAELDQFGGGPTATPTCTETERPLT</sequence>
<dbReference type="Proteomes" id="UP001472677">
    <property type="component" value="Unassembled WGS sequence"/>
</dbReference>
<dbReference type="PANTHER" id="PTHR33513">
    <property type="entry name" value="OS06G0523300 PROTEIN"/>
    <property type="match status" value="1"/>
</dbReference>
<accession>A0ABR2B2N0</accession>
<dbReference type="Pfam" id="PF24847">
    <property type="entry name" value="DUF7722"/>
    <property type="match status" value="1"/>
</dbReference>
<name>A0ABR2B2N0_9ROSI</name>